<dbReference type="SUPFAM" id="SSF48452">
    <property type="entry name" value="TPR-like"/>
    <property type="match status" value="2"/>
</dbReference>
<dbReference type="Gene3D" id="1.25.40.10">
    <property type="entry name" value="Tetratricopeptide repeat domain"/>
    <property type="match status" value="2"/>
</dbReference>
<proteinExistence type="predicted"/>
<dbReference type="Proteomes" id="UP001609175">
    <property type="component" value="Unassembled WGS sequence"/>
</dbReference>
<dbReference type="RefSeq" id="WP_395115315.1">
    <property type="nucleotide sequence ID" value="NZ_JBIMSO010000054.1"/>
</dbReference>
<evidence type="ECO:0000313" key="2">
    <source>
        <dbReference type="EMBL" id="MFH5209563.1"/>
    </source>
</evidence>
<sequence length="848" mass="90975">MAGTVFVQRPTASMWVVGPSAAPVRNAVAEIDTAILEVPGGHLEWRLLEEEPTPTAIFDDVARAQQWLWAVFGEEVALAVADLSVGQVASEPAVPELVSRARRLAYALWAARWWPASIIDDIPPLDAELLGREIGTLALECESILDDEFDPVLPPRTSKIVSGADDYALAAGSLAVAERGTLVLVSGIGGADWRQTPPGVVDASERALTWDLFRDNGTTTIRVAVVAAPDLDPDLPDYLHPHARIVTASGSLNLPLRLRVTRGRLTLPHHPVRKQLSQCRSRCQDSAPNRPMLRGMLLCANRFGCSSAPGCAASRPRTRPARRRNPCSPRWRRSPRTWTSDMADPGQDEVRVLLESGAAAYGNGDIAGALRAFQEAARVATGDWKISAMINAASMFDELGDHTGSIATLRAALEGMSDGPSKVRPAALINLSQALQHVGELDEAQDALEEARTSLQDRDDLGQMQVACLLSLTAVAIHRQDWSRAAEIATESLDAAIHFAPELAGHPLMNLAAIHFETGRTALAEDFGSQALAAFETAGDQNAVAETQQNLGMMAARSEHFDLAEPLLLQSQSYFEQSGNGYRAGVGRKTLAFLAEGRGDLDRAAELYDLSLEYFEVSGATLDAADVRTRLATLAFDRGAVADGERLFSDAFAAYSERGLGLHCAQIDFWHASLLEKQLATHQTDLGLATTAAQLAVPAALAIDAVRYTLPNGYQREQWNRRIADPAMSLAFRLGYRCGDARLVADLVETQCAGTTVKAESGLASGSGSGGRSLDFLELPPSSSRVVAGSLQLGSALAGVAAGVGLSVEQPARLALDRKGRIALSEYIDAAEQRYGRAVRDEKVLRAW</sequence>
<gene>
    <name evidence="2" type="ORF">ACHIPZ_15375</name>
</gene>
<name>A0ABW7JNI6_9NOCA</name>
<reference evidence="2 3" key="1">
    <citation type="submission" date="2024-10" db="EMBL/GenBank/DDBJ databases">
        <authorList>
            <person name="Riesco R."/>
        </authorList>
    </citation>
    <scope>NUCLEOTIDE SEQUENCE [LARGE SCALE GENOMIC DNA]</scope>
    <source>
        <strain evidence="2 3">NCIMB 15449</strain>
    </source>
</reference>
<accession>A0ABW7JNI6</accession>
<dbReference type="EMBL" id="JBIMSO010000054">
    <property type="protein sequence ID" value="MFH5209563.1"/>
    <property type="molecule type" value="Genomic_DNA"/>
</dbReference>
<dbReference type="InterPro" id="IPR019734">
    <property type="entry name" value="TPR_rpt"/>
</dbReference>
<evidence type="ECO:0000256" key="1">
    <source>
        <dbReference type="SAM" id="MobiDB-lite"/>
    </source>
</evidence>
<organism evidence="2 3">
    <name type="scientific">Antrihabitans spumae</name>
    <dbReference type="NCBI Taxonomy" id="3373370"/>
    <lineage>
        <taxon>Bacteria</taxon>
        <taxon>Bacillati</taxon>
        <taxon>Actinomycetota</taxon>
        <taxon>Actinomycetes</taxon>
        <taxon>Mycobacteriales</taxon>
        <taxon>Nocardiaceae</taxon>
        <taxon>Antrihabitans</taxon>
    </lineage>
</organism>
<protein>
    <submittedName>
        <fullName evidence="2">Tetratricopeptide repeat protein</fullName>
    </submittedName>
</protein>
<evidence type="ECO:0000313" key="3">
    <source>
        <dbReference type="Proteomes" id="UP001609175"/>
    </source>
</evidence>
<feature type="compositionally biased region" description="Basic residues" evidence="1">
    <location>
        <begin position="316"/>
        <end position="335"/>
    </location>
</feature>
<comment type="caution">
    <text evidence="2">The sequence shown here is derived from an EMBL/GenBank/DDBJ whole genome shotgun (WGS) entry which is preliminary data.</text>
</comment>
<dbReference type="SMART" id="SM00028">
    <property type="entry name" value="TPR"/>
    <property type="match status" value="5"/>
</dbReference>
<dbReference type="Pfam" id="PF13424">
    <property type="entry name" value="TPR_12"/>
    <property type="match status" value="1"/>
</dbReference>
<feature type="region of interest" description="Disordered" evidence="1">
    <location>
        <begin position="310"/>
        <end position="344"/>
    </location>
</feature>
<dbReference type="InterPro" id="IPR011990">
    <property type="entry name" value="TPR-like_helical_dom_sf"/>
</dbReference>